<dbReference type="InterPro" id="IPR004007">
    <property type="entry name" value="DhaL_dom"/>
</dbReference>
<dbReference type="AlphaFoldDB" id="A0A4V5N5D6"/>
<dbReference type="Pfam" id="PF02734">
    <property type="entry name" value="Dak2"/>
    <property type="match status" value="1"/>
</dbReference>
<dbReference type="PANTHER" id="PTHR28629">
    <property type="entry name" value="TRIOKINASE/FMN CYCLASE"/>
    <property type="match status" value="1"/>
</dbReference>
<keyword evidence="4" id="KW-0067">ATP-binding</keyword>
<keyword evidence="9" id="KW-1185">Reference proteome</keyword>
<dbReference type="SUPFAM" id="SSF101473">
    <property type="entry name" value="DhaL-like"/>
    <property type="match status" value="1"/>
</dbReference>
<dbReference type="FunFam" id="1.25.40.340:FF:000001">
    <property type="entry name" value="Dihydroxyacetone kinase 1"/>
    <property type="match status" value="1"/>
</dbReference>
<dbReference type="PANTHER" id="PTHR28629:SF4">
    <property type="entry name" value="TRIOKINASE_FMN CYCLASE"/>
    <property type="match status" value="1"/>
</dbReference>
<accession>A0A4V5N5D6</accession>
<organism evidence="8 9">
    <name type="scientific">Salinomyces thailandicus</name>
    <dbReference type="NCBI Taxonomy" id="706561"/>
    <lineage>
        <taxon>Eukaryota</taxon>
        <taxon>Fungi</taxon>
        <taxon>Dikarya</taxon>
        <taxon>Ascomycota</taxon>
        <taxon>Pezizomycotina</taxon>
        <taxon>Dothideomycetes</taxon>
        <taxon>Dothideomycetidae</taxon>
        <taxon>Mycosphaerellales</taxon>
        <taxon>Teratosphaeriaceae</taxon>
        <taxon>Salinomyces</taxon>
    </lineage>
</organism>
<dbReference type="SMART" id="SM01120">
    <property type="entry name" value="Dak2"/>
    <property type="match status" value="1"/>
</dbReference>
<gene>
    <name evidence="8" type="ORF">B0A50_02245</name>
</gene>
<comment type="caution">
    <text evidence="8">The sequence shown here is derived from an EMBL/GenBank/DDBJ whole genome shotgun (WGS) entry which is preliminary data.</text>
</comment>
<dbReference type="EMBL" id="NAJL01000008">
    <property type="protein sequence ID" value="TKA31399.1"/>
    <property type="molecule type" value="Genomic_DNA"/>
</dbReference>
<evidence type="ECO:0000256" key="4">
    <source>
        <dbReference type="ARBA" id="ARBA00022840"/>
    </source>
</evidence>
<feature type="domain" description="DhaL" evidence="7">
    <location>
        <begin position="324"/>
        <end position="512"/>
    </location>
</feature>
<dbReference type="GO" id="GO:0005829">
    <property type="term" value="C:cytosol"/>
    <property type="evidence" value="ECO:0007669"/>
    <property type="project" value="TreeGrafter"/>
</dbReference>
<evidence type="ECO:0000313" key="8">
    <source>
        <dbReference type="EMBL" id="TKA31399.1"/>
    </source>
</evidence>
<dbReference type="InterPro" id="IPR036117">
    <property type="entry name" value="DhaL_dom_sf"/>
</dbReference>
<evidence type="ECO:0000256" key="5">
    <source>
        <dbReference type="ARBA" id="ARBA00047974"/>
    </source>
</evidence>
<proteinExistence type="predicted"/>
<dbReference type="GO" id="GO:0050354">
    <property type="term" value="F:triokinase activity"/>
    <property type="evidence" value="ECO:0007669"/>
    <property type="project" value="UniProtKB-EC"/>
</dbReference>
<dbReference type="GO" id="GO:0004371">
    <property type="term" value="F:glycerone kinase activity"/>
    <property type="evidence" value="ECO:0007669"/>
    <property type="project" value="UniProtKB-EC"/>
</dbReference>
<dbReference type="PROSITE" id="PS51480">
    <property type="entry name" value="DHAL"/>
    <property type="match status" value="1"/>
</dbReference>
<comment type="catalytic activity">
    <reaction evidence="6">
        <text>dihydroxyacetone + ATP = dihydroxyacetone phosphate + ADP + H(+)</text>
        <dbReference type="Rhea" id="RHEA:15773"/>
        <dbReference type="ChEBI" id="CHEBI:15378"/>
        <dbReference type="ChEBI" id="CHEBI:16016"/>
        <dbReference type="ChEBI" id="CHEBI:30616"/>
        <dbReference type="ChEBI" id="CHEBI:57642"/>
        <dbReference type="ChEBI" id="CHEBI:456216"/>
        <dbReference type="EC" id="2.7.1.29"/>
    </reaction>
</comment>
<dbReference type="OrthoDB" id="2139957at2759"/>
<comment type="catalytic activity">
    <reaction evidence="5">
        <text>D-glyceraldehyde + ATP = D-glyceraldehyde 3-phosphate + ADP + H(+)</text>
        <dbReference type="Rhea" id="RHEA:13941"/>
        <dbReference type="ChEBI" id="CHEBI:15378"/>
        <dbReference type="ChEBI" id="CHEBI:17378"/>
        <dbReference type="ChEBI" id="CHEBI:30616"/>
        <dbReference type="ChEBI" id="CHEBI:59776"/>
        <dbReference type="ChEBI" id="CHEBI:456216"/>
        <dbReference type="EC" id="2.7.1.28"/>
    </reaction>
</comment>
<evidence type="ECO:0000256" key="1">
    <source>
        <dbReference type="ARBA" id="ARBA00022679"/>
    </source>
</evidence>
<evidence type="ECO:0000256" key="3">
    <source>
        <dbReference type="ARBA" id="ARBA00022777"/>
    </source>
</evidence>
<evidence type="ECO:0000256" key="6">
    <source>
        <dbReference type="ARBA" id="ARBA00048898"/>
    </source>
</evidence>
<dbReference type="InterPro" id="IPR050861">
    <property type="entry name" value="Dihydroxyacetone_Kinase"/>
</dbReference>
<dbReference type="GO" id="GO:0005524">
    <property type="term" value="F:ATP binding"/>
    <property type="evidence" value="ECO:0007669"/>
    <property type="project" value="UniProtKB-KW"/>
</dbReference>
<evidence type="ECO:0000256" key="2">
    <source>
        <dbReference type="ARBA" id="ARBA00022741"/>
    </source>
</evidence>
<keyword evidence="2" id="KW-0547">Nucleotide-binding</keyword>
<dbReference type="Proteomes" id="UP000308549">
    <property type="component" value="Unassembled WGS sequence"/>
</dbReference>
<keyword evidence="3" id="KW-0418">Kinase</keyword>
<dbReference type="GO" id="GO:0019563">
    <property type="term" value="P:glycerol catabolic process"/>
    <property type="evidence" value="ECO:0007669"/>
    <property type="project" value="TreeGrafter"/>
</dbReference>
<evidence type="ECO:0000313" key="9">
    <source>
        <dbReference type="Proteomes" id="UP000308549"/>
    </source>
</evidence>
<protein>
    <recommendedName>
        <fullName evidence="7">DhaL domain-containing protein</fullName>
    </recommendedName>
</protein>
<evidence type="ECO:0000259" key="7">
    <source>
        <dbReference type="PROSITE" id="PS51480"/>
    </source>
</evidence>
<name>A0A4V5N5D6_9PEZI</name>
<dbReference type="Gene3D" id="1.25.40.340">
    <property type="match status" value="1"/>
</dbReference>
<sequence length="513" mass="54804">MAVVVEQTIPFSSSSLDLQNSQRWNKLFPLIRPTVQTVQTAKGQTILVDTAQAKGQHVHIVAIGSLGNFSSKLLDDGNVTAIVTDQSGAGLLTPQDIEHALQSAGAAKDQGIVVAKLGKKRRVETHSANLVEIETEGELEQDHVLHLLGNATESSRTSMTQAAELLKLWAKSNSTSHSKFHVEKAEGNPAVLHAEGPSGFQKAKDAIAKDLKQAMKAHSAQETPVTYSVHYSDVNGLSRLENYIIAGEIAQYLDSQNTKYQLSHSTVLNHSDAARGFGISICPIDAHYLAPQSKPQPDTRAAGQGDSSLQALMPKSSNMVFNDAEVRKRIQAGCNAVIKAEPTITEYDTIVGDGDCGYTLRDGANQVLSFIEGKDLGKLPQQVAQLVSELEVNMGGTSGALYCIYLTALAGALASDSSVAKALKTALNQLMKYTRARLGDRTMMDALIPFIDTLESTGDAKQSIEKSKQGVEGTKKMQASLGRSTYLDESATQGVPDPGAYGLLILLEGMTSA</sequence>
<keyword evidence="1" id="KW-0808">Transferase</keyword>
<reference evidence="8 9" key="1">
    <citation type="submission" date="2017-03" db="EMBL/GenBank/DDBJ databases">
        <title>Genomes of endolithic fungi from Antarctica.</title>
        <authorList>
            <person name="Coleine C."/>
            <person name="Masonjones S."/>
            <person name="Stajich J.E."/>
        </authorList>
    </citation>
    <scope>NUCLEOTIDE SEQUENCE [LARGE SCALE GENOMIC DNA]</scope>
    <source>
        <strain evidence="8 9">CCFEE 6315</strain>
    </source>
</reference>